<dbReference type="CDD" id="cd00371">
    <property type="entry name" value="HMA"/>
    <property type="match status" value="1"/>
</dbReference>
<dbReference type="InterPro" id="IPR059000">
    <property type="entry name" value="ATPase_P-type_domA"/>
</dbReference>
<feature type="domain" description="HMA" evidence="11">
    <location>
        <begin position="12"/>
        <end position="76"/>
    </location>
</feature>
<feature type="transmembrane region" description="Helical" evidence="10">
    <location>
        <begin position="94"/>
        <end position="112"/>
    </location>
</feature>
<organism evidence="12 13">
    <name type="scientific">Kineosporia corallincola</name>
    <dbReference type="NCBI Taxonomy" id="2835133"/>
    <lineage>
        <taxon>Bacteria</taxon>
        <taxon>Bacillati</taxon>
        <taxon>Actinomycetota</taxon>
        <taxon>Actinomycetes</taxon>
        <taxon>Kineosporiales</taxon>
        <taxon>Kineosporiaceae</taxon>
        <taxon>Kineosporia</taxon>
    </lineage>
</organism>
<dbReference type="PRINTS" id="PR00120">
    <property type="entry name" value="HATPASE"/>
</dbReference>
<dbReference type="InterPro" id="IPR001757">
    <property type="entry name" value="P_typ_ATPase"/>
</dbReference>
<dbReference type="InterPro" id="IPR036412">
    <property type="entry name" value="HAD-like_sf"/>
</dbReference>
<keyword evidence="3 10" id="KW-0812">Transmembrane</keyword>
<evidence type="ECO:0000256" key="3">
    <source>
        <dbReference type="ARBA" id="ARBA00022692"/>
    </source>
</evidence>
<dbReference type="Pfam" id="PF00403">
    <property type="entry name" value="HMA"/>
    <property type="match status" value="1"/>
</dbReference>
<dbReference type="Gene3D" id="2.70.150.10">
    <property type="entry name" value="Calcium-transporting ATPase, cytoplasmic transduction domain A"/>
    <property type="match status" value="1"/>
</dbReference>
<evidence type="ECO:0000259" key="11">
    <source>
        <dbReference type="PROSITE" id="PS50846"/>
    </source>
</evidence>
<dbReference type="InterPro" id="IPR036163">
    <property type="entry name" value="HMA_dom_sf"/>
</dbReference>
<dbReference type="Gene3D" id="3.40.50.1000">
    <property type="entry name" value="HAD superfamily/HAD-like"/>
    <property type="match status" value="1"/>
</dbReference>
<dbReference type="SFLD" id="SFLDG00002">
    <property type="entry name" value="C1.7:_P-type_atpase_like"/>
    <property type="match status" value="1"/>
</dbReference>
<dbReference type="Proteomes" id="UP001197247">
    <property type="component" value="Unassembled WGS sequence"/>
</dbReference>
<keyword evidence="10" id="KW-1003">Cell membrane</keyword>
<evidence type="ECO:0000256" key="4">
    <source>
        <dbReference type="ARBA" id="ARBA00022723"/>
    </source>
</evidence>
<evidence type="ECO:0000313" key="13">
    <source>
        <dbReference type="Proteomes" id="UP001197247"/>
    </source>
</evidence>
<dbReference type="InterPro" id="IPR018303">
    <property type="entry name" value="ATPase_P-typ_P_site"/>
</dbReference>
<name>A0ABS5TJP3_9ACTN</name>
<comment type="similarity">
    <text evidence="2 10">Belongs to the cation transport ATPase (P-type) (TC 3.A.3) family. Type IB subfamily.</text>
</comment>
<dbReference type="NCBIfam" id="TIGR01525">
    <property type="entry name" value="ATPase-IB_hvy"/>
    <property type="match status" value="1"/>
</dbReference>
<evidence type="ECO:0000256" key="9">
    <source>
        <dbReference type="ARBA" id="ARBA00023136"/>
    </source>
</evidence>
<gene>
    <name evidence="12" type="ORF">KIH74_20425</name>
</gene>
<dbReference type="PROSITE" id="PS01047">
    <property type="entry name" value="HMA_1"/>
    <property type="match status" value="1"/>
</dbReference>
<dbReference type="Pfam" id="PF00702">
    <property type="entry name" value="Hydrolase"/>
    <property type="match status" value="1"/>
</dbReference>
<dbReference type="PROSITE" id="PS01229">
    <property type="entry name" value="COF_2"/>
    <property type="match status" value="1"/>
</dbReference>
<reference evidence="12 13" key="1">
    <citation type="submission" date="2021-05" db="EMBL/GenBank/DDBJ databases">
        <title>Kineosporia and Streptomyces sp. nov. two new marine actinobacteria isolated from Coral.</title>
        <authorList>
            <person name="Buangrab K."/>
            <person name="Sutthacheep M."/>
            <person name="Yeemin T."/>
            <person name="Harunari E."/>
            <person name="Igarashi Y."/>
            <person name="Kanchanasin P."/>
            <person name="Tanasupawat S."/>
            <person name="Phongsopitanun W."/>
        </authorList>
    </citation>
    <scope>NUCLEOTIDE SEQUENCE [LARGE SCALE GENOMIC DNA]</scope>
    <source>
        <strain evidence="12 13">J2-2</strain>
    </source>
</reference>
<dbReference type="PROSITE" id="PS00154">
    <property type="entry name" value="ATPASE_E1_E2"/>
    <property type="match status" value="1"/>
</dbReference>
<evidence type="ECO:0000256" key="2">
    <source>
        <dbReference type="ARBA" id="ARBA00006024"/>
    </source>
</evidence>
<dbReference type="InterPro" id="IPR006121">
    <property type="entry name" value="HMA_dom"/>
</dbReference>
<dbReference type="PANTHER" id="PTHR43520:SF8">
    <property type="entry name" value="P-TYPE CU(+) TRANSPORTER"/>
    <property type="match status" value="1"/>
</dbReference>
<sequence>MPPDTTENTRNRQVDLAIGGMTCASCATRVEKKLNRMAGVNATVNLATERAHVLVATGVSDAALISTVEATGYTAKLPEPDEKPTQETTLGPRLALAAVLTVPVVAISMIPALHFGGWGWVVLALASPVVTWAAWPFHRATAINARHGASTMDTLVSIGIVAATLWSIGTLLLDYGEPYLEIATVVTTFLLTGRMLEARARRSSGAALRALLDLGARDVNLLRDGQEIRVKAEELAVGDLFVVRPGERIGTDGVVTEGSGDVDESMLTGEPLPVHVKPGSTVTGACVNGDGRIVVRATRVGTDTTLARITRIVQEAQSGKARAQRLADRVSGVFVPTVLVLAVLTLVLWLAITGDGQSAGIAAVSVLIIACPCALGLAIPTALLVGTGRGAQLGILIRGPQTLEDAQHVDVIVLDKTGTLTEGRMSLTAVTVAGGFERDQVLRLSAAVEHAGEHPLGRAVVAAVAGPLPAVTEFAATRGLGVEGTVEGQRVRVGRPSWSPGATTVQPGDDENRLPAELAAAVTAAEGRTVVVTWVDGEPAAVLTIADTIKPGAREAVSQLRELGLTPKLATGDNLSTARAVAASVGIAPDDVYAELLPEQKVEIVERLQAAGRRVAMVGDGVNDAAALATARLGLALGTGTDAAMEAGDITLVRGDMATVPEAIRLSRATSRIVRQNLGWAFGYNVAALPLAAFGLLNPMIAGLAMALSSVAVVTNSLRLRLFRG</sequence>
<keyword evidence="6 10" id="KW-0067">ATP-binding</keyword>
<feature type="transmembrane region" description="Helical" evidence="10">
    <location>
        <begin position="703"/>
        <end position="722"/>
    </location>
</feature>
<feature type="transmembrane region" description="Helical" evidence="10">
    <location>
        <begin position="678"/>
        <end position="697"/>
    </location>
</feature>
<accession>A0ABS5TJP3</accession>
<dbReference type="SUPFAM" id="SSF55008">
    <property type="entry name" value="HMA, heavy metal-associated domain"/>
    <property type="match status" value="1"/>
</dbReference>
<dbReference type="NCBIfam" id="TIGR01494">
    <property type="entry name" value="ATPase_P-type"/>
    <property type="match status" value="2"/>
</dbReference>
<dbReference type="InterPro" id="IPR008250">
    <property type="entry name" value="ATPase_P-typ_transduc_dom_A_sf"/>
</dbReference>
<dbReference type="InterPro" id="IPR027256">
    <property type="entry name" value="P-typ_ATPase_IB"/>
</dbReference>
<dbReference type="PROSITE" id="PS50846">
    <property type="entry name" value="HMA_2"/>
    <property type="match status" value="1"/>
</dbReference>
<dbReference type="PANTHER" id="PTHR43520">
    <property type="entry name" value="ATP7, ISOFORM B"/>
    <property type="match status" value="1"/>
</dbReference>
<comment type="subcellular location">
    <subcellularLocation>
        <location evidence="1">Cell membrane</location>
        <topology evidence="1">Multi-pass membrane protein</topology>
    </subcellularLocation>
</comment>
<proteinExistence type="inferred from homology"/>
<dbReference type="EMBL" id="JAHBAY010000008">
    <property type="protein sequence ID" value="MBT0771315.1"/>
    <property type="molecule type" value="Genomic_DNA"/>
</dbReference>
<dbReference type="InterPro" id="IPR017969">
    <property type="entry name" value="Heavy-metal-associated_CS"/>
</dbReference>
<dbReference type="Pfam" id="PF00122">
    <property type="entry name" value="E1-E2_ATPase"/>
    <property type="match status" value="1"/>
</dbReference>
<dbReference type="SFLD" id="SFLDF00027">
    <property type="entry name" value="p-type_atpase"/>
    <property type="match status" value="1"/>
</dbReference>
<dbReference type="InterPro" id="IPR044492">
    <property type="entry name" value="P_typ_ATPase_HD_dom"/>
</dbReference>
<dbReference type="RefSeq" id="WP_214157605.1">
    <property type="nucleotide sequence ID" value="NZ_JAHBAY010000008.1"/>
</dbReference>
<keyword evidence="4 10" id="KW-0479">Metal-binding</keyword>
<keyword evidence="9 10" id="KW-0472">Membrane</keyword>
<dbReference type="InterPro" id="IPR023299">
    <property type="entry name" value="ATPase_P-typ_cyto_dom_N"/>
</dbReference>
<feature type="transmembrane region" description="Helical" evidence="10">
    <location>
        <begin position="358"/>
        <end position="385"/>
    </location>
</feature>
<dbReference type="Gene3D" id="3.40.1110.10">
    <property type="entry name" value="Calcium-transporting ATPase, cytoplasmic domain N"/>
    <property type="match status" value="1"/>
</dbReference>
<keyword evidence="7" id="KW-1278">Translocase</keyword>
<comment type="caution">
    <text evidence="12">The sequence shown here is derived from an EMBL/GenBank/DDBJ whole genome shotgun (WGS) entry which is preliminary data.</text>
</comment>
<dbReference type="InterPro" id="IPR023298">
    <property type="entry name" value="ATPase_P-typ_TM_dom_sf"/>
</dbReference>
<dbReference type="InterPro" id="IPR023214">
    <property type="entry name" value="HAD_sf"/>
</dbReference>
<dbReference type="NCBIfam" id="TIGR01511">
    <property type="entry name" value="ATPase-IB1_Cu"/>
    <property type="match status" value="1"/>
</dbReference>
<dbReference type="Gene3D" id="3.30.70.100">
    <property type="match status" value="1"/>
</dbReference>
<evidence type="ECO:0000256" key="1">
    <source>
        <dbReference type="ARBA" id="ARBA00004651"/>
    </source>
</evidence>
<feature type="transmembrane region" description="Helical" evidence="10">
    <location>
        <begin position="330"/>
        <end position="352"/>
    </location>
</feature>
<keyword evidence="5 10" id="KW-0547">Nucleotide-binding</keyword>
<dbReference type="SFLD" id="SFLDS00003">
    <property type="entry name" value="Haloacid_Dehalogenase"/>
    <property type="match status" value="1"/>
</dbReference>
<evidence type="ECO:0000256" key="7">
    <source>
        <dbReference type="ARBA" id="ARBA00022967"/>
    </source>
</evidence>
<dbReference type="PRINTS" id="PR00119">
    <property type="entry name" value="CATATPASE"/>
</dbReference>
<protein>
    <submittedName>
        <fullName evidence="12">Copper-translocating P-type ATPase</fullName>
    </submittedName>
</protein>
<evidence type="ECO:0000256" key="10">
    <source>
        <dbReference type="RuleBase" id="RU362081"/>
    </source>
</evidence>
<keyword evidence="8 10" id="KW-1133">Transmembrane helix</keyword>
<dbReference type="SUPFAM" id="SSF81665">
    <property type="entry name" value="Calcium ATPase, transmembrane domain M"/>
    <property type="match status" value="1"/>
</dbReference>
<evidence type="ECO:0000256" key="6">
    <source>
        <dbReference type="ARBA" id="ARBA00022840"/>
    </source>
</evidence>
<keyword evidence="13" id="KW-1185">Reference proteome</keyword>
<evidence type="ECO:0000313" key="12">
    <source>
        <dbReference type="EMBL" id="MBT0771315.1"/>
    </source>
</evidence>
<dbReference type="SUPFAM" id="SSF56784">
    <property type="entry name" value="HAD-like"/>
    <property type="match status" value="1"/>
</dbReference>
<dbReference type="CDD" id="cd02094">
    <property type="entry name" value="P-type_ATPase_Cu-like"/>
    <property type="match status" value="1"/>
</dbReference>
<evidence type="ECO:0000256" key="5">
    <source>
        <dbReference type="ARBA" id="ARBA00022741"/>
    </source>
</evidence>
<feature type="transmembrane region" description="Helical" evidence="10">
    <location>
        <begin position="118"/>
        <end position="135"/>
    </location>
</feature>
<evidence type="ECO:0000256" key="8">
    <source>
        <dbReference type="ARBA" id="ARBA00022989"/>
    </source>
</evidence>
<dbReference type="SUPFAM" id="SSF81653">
    <property type="entry name" value="Calcium ATPase, transduction domain A"/>
    <property type="match status" value="1"/>
</dbReference>